<evidence type="ECO:0000256" key="1">
    <source>
        <dbReference type="SAM" id="Phobius"/>
    </source>
</evidence>
<dbReference type="AlphaFoldDB" id="A0A421DQW7"/>
<feature type="transmembrane region" description="Helical" evidence="1">
    <location>
        <begin position="128"/>
        <end position="149"/>
    </location>
</feature>
<feature type="transmembrane region" description="Helical" evidence="1">
    <location>
        <begin position="190"/>
        <end position="213"/>
    </location>
</feature>
<dbReference type="OrthoDB" id="7553123at2"/>
<reference evidence="2 3" key="1">
    <citation type="submission" date="2016-09" db="EMBL/GenBank/DDBJ databases">
        <authorList>
            <person name="Doonan J."/>
            <person name="Pachebat J.A."/>
            <person name="Golyshin P.N."/>
            <person name="Denman S."/>
            <person name="Mcdonald J.E."/>
        </authorList>
    </citation>
    <scope>NUCLEOTIDE SEQUENCE [LARGE SCALE GENOMIC DNA]</scope>
    <source>
        <strain evidence="2 3">NCPPB 3934</strain>
    </source>
</reference>
<dbReference type="RefSeq" id="WP_121574315.1">
    <property type="nucleotide sequence ID" value="NZ_MJLZ01000009.1"/>
</dbReference>
<gene>
    <name evidence="2" type="ORF">BIY29_06155</name>
</gene>
<keyword evidence="1" id="KW-1133">Transmembrane helix</keyword>
<accession>A0A421DQW7</accession>
<comment type="caution">
    <text evidence="2">The sequence shown here is derived from an EMBL/GenBank/DDBJ whole genome shotgun (WGS) entry which is preliminary data.</text>
</comment>
<feature type="transmembrane region" description="Helical" evidence="1">
    <location>
        <begin position="225"/>
        <end position="244"/>
    </location>
</feature>
<evidence type="ECO:0008006" key="4">
    <source>
        <dbReference type="Google" id="ProtNLM"/>
    </source>
</evidence>
<evidence type="ECO:0000313" key="2">
    <source>
        <dbReference type="EMBL" id="RLM26397.1"/>
    </source>
</evidence>
<feature type="transmembrane region" description="Helical" evidence="1">
    <location>
        <begin position="32"/>
        <end position="54"/>
    </location>
</feature>
<keyword evidence="1" id="KW-0472">Membrane</keyword>
<proteinExistence type="predicted"/>
<feature type="transmembrane region" description="Helical" evidence="1">
    <location>
        <begin position="161"/>
        <end position="178"/>
    </location>
</feature>
<feature type="transmembrane region" description="Helical" evidence="1">
    <location>
        <begin position="92"/>
        <end position="116"/>
    </location>
</feature>
<dbReference type="EMBL" id="MJLZ01000009">
    <property type="protein sequence ID" value="RLM26397.1"/>
    <property type="molecule type" value="Genomic_DNA"/>
</dbReference>
<keyword evidence="1" id="KW-0812">Transmembrane</keyword>
<evidence type="ECO:0000313" key="3">
    <source>
        <dbReference type="Proteomes" id="UP000285648"/>
    </source>
</evidence>
<keyword evidence="3" id="KW-1185">Reference proteome</keyword>
<name>A0A421DQW7_9GAMM</name>
<feature type="transmembrane region" description="Helical" evidence="1">
    <location>
        <begin position="384"/>
        <end position="410"/>
    </location>
</feature>
<protein>
    <recommendedName>
        <fullName evidence="4">O-antigen polymerase</fullName>
    </recommendedName>
</protein>
<feature type="transmembrane region" description="Helical" evidence="1">
    <location>
        <begin position="66"/>
        <end position="86"/>
    </location>
</feature>
<dbReference type="Proteomes" id="UP000285648">
    <property type="component" value="Unassembled WGS sequence"/>
</dbReference>
<feature type="transmembrane region" description="Helical" evidence="1">
    <location>
        <begin position="353"/>
        <end position="372"/>
    </location>
</feature>
<organism evidence="2 3">
    <name type="scientific">Brenneria alni</name>
    <dbReference type="NCBI Taxonomy" id="71656"/>
    <lineage>
        <taxon>Bacteria</taxon>
        <taxon>Pseudomonadati</taxon>
        <taxon>Pseudomonadota</taxon>
        <taxon>Gammaproteobacteria</taxon>
        <taxon>Enterobacterales</taxon>
        <taxon>Pectobacteriaceae</taxon>
        <taxon>Brenneria</taxon>
    </lineage>
</organism>
<sequence>MYKKFVLLVFIYALFGFKLSLSGSIDGSDSGGVLSSIRIDDVLLLVFILCYFFKKNKLIAVFKKKPIFIFLLYISFCIFSTIYNYIGNNIELLSGVLFSIRPFEYLLYVFVGYEIARYGYSFKKILTVYVYYCIALVLAQMNGLIGGLTSFSFDRAIANTGGPWELAAVSAFLSCYFFENRYVVRSALSFFILILTQSRITLAGTLLVFLAGNFKKTISLLKNKYVFVSFLGAILLANMYVLYLTTGYSNATFKIPEVYNRIESFFDASTLNKIKDIYSTGKVAENKDVYFDYTYGDGLNEIMMNDGDLSAYIRFTRWAMLIKTTCNSLDSFIFGLGASFAGKAVDGNYTRLFAENGFVGLILYCFFLITFLRETKDKIIRNYLYILMITALFIDIFVTQKAMLLLWIYYGVYLKEKDDNSHREEYRDKI</sequence>